<evidence type="ECO:0000313" key="1">
    <source>
        <dbReference type="EMBL" id="QXJ31964.1"/>
    </source>
</evidence>
<accession>A0A8F5GWD7</accession>
<dbReference type="Proteomes" id="UP000693941">
    <property type="component" value="Chromosome"/>
</dbReference>
<reference evidence="1" key="1">
    <citation type="journal article" date="2021" name="Environ. Microbiol.">
        <title>New insights into the diversity and evolution of the archaeal mobilome from three complete genomes of Saccharolobus shibatae.</title>
        <authorList>
            <person name="Medvedeva S."/>
            <person name="Brandt D."/>
            <person name="Cvirkaite-Krupovic V."/>
            <person name="Liu Y."/>
            <person name="Severinov K."/>
            <person name="Ishino S."/>
            <person name="Ishino Y."/>
            <person name="Prangishvili D."/>
            <person name="Kalinowski J."/>
            <person name="Krupovic M."/>
        </authorList>
    </citation>
    <scope>NUCLEOTIDE SEQUENCE</scope>
    <source>
        <strain evidence="1">BEU9</strain>
    </source>
</reference>
<dbReference type="EMBL" id="CP077715">
    <property type="protein sequence ID" value="QXJ31964.1"/>
    <property type="molecule type" value="Genomic_DNA"/>
</dbReference>
<name>A0A8F5GWD7_9CREN</name>
<proteinExistence type="predicted"/>
<evidence type="ECO:0000313" key="2">
    <source>
        <dbReference type="Proteomes" id="UP000693941"/>
    </source>
</evidence>
<organism evidence="1 2">
    <name type="scientific">Saccharolobus shibatae</name>
    <dbReference type="NCBI Taxonomy" id="2286"/>
    <lineage>
        <taxon>Archaea</taxon>
        <taxon>Thermoproteota</taxon>
        <taxon>Thermoprotei</taxon>
        <taxon>Sulfolobales</taxon>
        <taxon>Sulfolobaceae</taxon>
        <taxon>Saccharolobus</taxon>
    </lineage>
</organism>
<dbReference type="AlphaFoldDB" id="A0A8F5GWD7"/>
<gene>
    <name evidence="1" type="ORF">J5U21_01615</name>
</gene>
<sequence length="118" mass="13107">MILLSSSIEGLMRLREEQLSSPFSISRDPDNVNDGSPISKWEWTSDPLDCPPNERCKPESMVGTMSHSGWEPSSLPGRGASQILGELLTFLTYHVNRNYTINVAKTILSKIDNGELTL</sequence>
<protein>
    <submittedName>
        <fullName evidence="1">Uncharacterized protein</fullName>
    </submittedName>
</protein>